<dbReference type="AlphaFoldDB" id="X1Q474"/>
<evidence type="ECO:0000313" key="1">
    <source>
        <dbReference type="EMBL" id="GAI63327.1"/>
    </source>
</evidence>
<accession>X1Q474</accession>
<dbReference type="EMBL" id="BARV01044794">
    <property type="protein sequence ID" value="GAI63327.1"/>
    <property type="molecule type" value="Genomic_DNA"/>
</dbReference>
<organism evidence="1">
    <name type="scientific">marine sediment metagenome</name>
    <dbReference type="NCBI Taxonomy" id="412755"/>
    <lineage>
        <taxon>unclassified sequences</taxon>
        <taxon>metagenomes</taxon>
        <taxon>ecological metagenomes</taxon>
    </lineage>
</organism>
<proteinExistence type="predicted"/>
<comment type="caution">
    <text evidence="1">The sequence shown here is derived from an EMBL/GenBank/DDBJ whole genome shotgun (WGS) entry which is preliminary data.</text>
</comment>
<name>X1Q474_9ZZZZ</name>
<sequence>MSGYIGLDAGTFDSATNANTCHAFKVTNDVGNGDITKIEVLTP</sequence>
<protein>
    <submittedName>
        <fullName evidence="1">Uncharacterized protein</fullName>
    </submittedName>
</protein>
<reference evidence="1" key="1">
    <citation type="journal article" date="2014" name="Front. Microbiol.">
        <title>High frequency of phylogenetically diverse reductive dehalogenase-homologous genes in deep subseafloor sedimentary metagenomes.</title>
        <authorList>
            <person name="Kawai M."/>
            <person name="Futagami T."/>
            <person name="Toyoda A."/>
            <person name="Takaki Y."/>
            <person name="Nishi S."/>
            <person name="Hori S."/>
            <person name="Arai W."/>
            <person name="Tsubouchi T."/>
            <person name="Morono Y."/>
            <person name="Uchiyama I."/>
            <person name="Ito T."/>
            <person name="Fujiyama A."/>
            <person name="Inagaki F."/>
            <person name="Takami H."/>
        </authorList>
    </citation>
    <scope>NUCLEOTIDE SEQUENCE</scope>
    <source>
        <strain evidence="1">Expedition CK06-06</strain>
    </source>
</reference>
<gene>
    <name evidence="1" type="ORF">S06H3_66048</name>
</gene>